<name>A0A4U5P4P7_POPAL</name>
<evidence type="ECO:0000256" key="1">
    <source>
        <dbReference type="SAM" id="MobiDB-lite"/>
    </source>
</evidence>
<feature type="compositionally biased region" description="Basic and acidic residues" evidence="1">
    <location>
        <begin position="18"/>
        <end position="27"/>
    </location>
</feature>
<organism evidence="2">
    <name type="scientific">Populus alba</name>
    <name type="common">White poplar</name>
    <dbReference type="NCBI Taxonomy" id="43335"/>
    <lineage>
        <taxon>Eukaryota</taxon>
        <taxon>Viridiplantae</taxon>
        <taxon>Streptophyta</taxon>
        <taxon>Embryophyta</taxon>
        <taxon>Tracheophyta</taxon>
        <taxon>Spermatophyta</taxon>
        <taxon>Magnoliopsida</taxon>
        <taxon>eudicotyledons</taxon>
        <taxon>Gunneridae</taxon>
        <taxon>Pentapetalae</taxon>
        <taxon>rosids</taxon>
        <taxon>fabids</taxon>
        <taxon>Malpighiales</taxon>
        <taxon>Salicaceae</taxon>
        <taxon>Saliceae</taxon>
        <taxon>Populus</taxon>
    </lineage>
</organism>
<comment type="caution">
    <text evidence="2">The sequence shown here is derived from an EMBL/GenBank/DDBJ whole genome shotgun (WGS) entry which is preliminary data.</text>
</comment>
<dbReference type="EMBL" id="RCHU01000794">
    <property type="protein sequence ID" value="TKR91232.1"/>
    <property type="molecule type" value="Genomic_DNA"/>
</dbReference>
<feature type="region of interest" description="Disordered" evidence="1">
    <location>
        <begin position="1"/>
        <end position="48"/>
    </location>
</feature>
<sequence>MGKGGGPNLRRQKRKTIIKSEDQRQEDTILATKKGSRRNENLRHEEKRREELQNNMEAVKLASCHEKLAHQFIEAERAFSDTETYLVKAKPYLHQSLKHSLKK</sequence>
<proteinExistence type="predicted"/>
<evidence type="ECO:0000313" key="2">
    <source>
        <dbReference type="EMBL" id="TKR91232.1"/>
    </source>
</evidence>
<dbReference type="AlphaFoldDB" id="A0A4U5P4P7"/>
<gene>
    <name evidence="2" type="ORF">D5086_0000225520</name>
</gene>
<accession>A0A4U5P4P7</accession>
<protein>
    <submittedName>
        <fullName evidence="2">Uncharacterized protein</fullName>
    </submittedName>
</protein>
<feature type="compositionally biased region" description="Basic and acidic residues" evidence="1">
    <location>
        <begin position="37"/>
        <end position="48"/>
    </location>
</feature>
<reference evidence="2" key="1">
    <citation type="submission" date="2018-10" db="EMBL/GenBank/DDBJ databases">
        <title>Population genomic analysis revealed the cold adaptation of white poplar.</title>
        <authorList>
            <person name="Liu Y.-J."/>
        </authorList>
    </citation>
    <scope>NUCLEOTIDE SEQUENCE [LARGE SCALE GENOMIC DNA]</scope>
    <source>
        <strain evidence="2">PAL-ZL1</strain>
    </source>
</reference>